<reference evidence="8 9" key="1">
    <citation type="submission" date="2017-04" db="EMBL/GenBank/DDBJ databases">
        <authorList>
            <person name="Afonso C.L."/>
            <person name="Miller P.J."/>
            <person name="Scott M.A."/>
            <person name="Spackman E."/>
            <person name="Goraichik I."/>
            <person name="Dimitrov K.M."/>
            <person name="Suarez D.L."/>
            <person name="Swayne D.E."/>
        </authorList>
    </citation>
    <scope>NUCLEOTIDE SEQUENCE [LARGE SCALE GENOMIC DNA]</scope>
    <source>
        <strain evidence="8 9">DSM 11270</strain>
    </source>
</reference>
<dbReference type="GO" id="GO:1990904">
    <property type="term" value="C:ribonucleoprotein complex"/>
    <property type="evidence" value="ECO:0007669"/>
    <property type="project" value="UniProtKB-KW"/>
</dbReference>
<dbReference type="Proteomes" id="UP000192731">
    <property type="component" value="Unassembled WGS sequence"/>
</dbReference>
<feature type="compositionally biased region" description="Basic residues" evidence="7">
    <location>
        <begin position="60"/>
        <end position="71"/>
    </location>
</feature>
<keyword evidence="6" id="KW-0694">RNA-binding</keyword>
<proteinExistence type="inferred from homology"/>
<evidence type="ECO:0000256" key="4">
    <source>
        <dbReference type="ARBA" id="ARBA00023274"/>
    </source>
</evidence>
<evidence type="ECO:0000256" key="7">
    <source>
        <dbReference type="SAM" id="MobiDB-lite"/>
    </source>
</evidence>
<dbReference type="EMBL" id="FWWT01000008">
    <property type="protein sequence ID" value="SMB84007.1"/>
    <property type="molecule type" value="Genomic_DNA"/>
</dbReference>
<keyword evidence="3 6" id="KW-0689">Ribosomal protein</keyword>
<comment type="function">
    <text evidence="6">Forms part of the polypeptide exit tunnel.</text>
</comment>
<dbReference type="InterPro" id="IPR002136">
    <property type="entry name" value="Ribosomal_uL4"/>
</dbReference>
<evidence type="ECO:0000256" key="3">
    <source>
        <dbReference type="ARBA" id="ARBA00022980"/>
    </source>
</evidence>
<sequence>MPKVALYNTQGSQVGDIDLNENVFGIEPNEGVVHEAVVMQLASMRRGTSSTKSRGEVRGGGRKPWRQKGTGRARAGTIRSPLWRGGAITFGPKPRDYKYSIPKKKRRLALRSVLSAKVIDGEMVVLDQLAMAEPKTKEMISILSNFEARKTLVVTADSDEVIFKSARNIPGVTSLAASSLNVYDVINHDKLIITKDAVSKVEEVLA</sequence>
<feature type="region of interest" description="Disordered" evidence="7">
    <location>
        <begin position="44"/>
        <end position="74"/>
    </location>
</feature>
<dbReference type="InterPro" id="IPR013005">
    <property type="entry name" value="Ribosomal_uL4-like"/>
</dbReference>
<dbReference type="Gene3D" id="3.40.1370.10">
    <property type="match status" value="1"/>
</dbReference>
<evidence type="ECO:0000256" key="1">
    <source>
        <dbReference type="ARBA" id="ARBA00010528"/>
    </source>
</evidence>
<dbReference type="AlphaFoldDB" id="A0A1W1USD5"/>
<dbReference type="RefSeq" id="WP_084052342.1">
    <property type="nucleotide sequence ID" value="NZ_FWWT01000008.1"/>
</dbReference>
<evidence type="ECO:0000313" key="9">
    <source>
        <dbReference type="Proteomes" id="UP000192731"/>
    </source>
</evidence>
<comment type="similarity">
    <text evidence="1 6">Belongs to the universal ribosomal protein uL4 family.</text>
</comment>
<dbReference type="Pfam" id="PF00573">
    <property type="entry name" value="Ribosomal_L4"/>
    <property type="match status" value="1"/>
</dbReference>
<dbReference type="GO" id="GO:0005840">
    <property type="term" value="C:ribosome"/>
    <property type="evidence" value="ECO:0007669"/>
    <property type="project" value="UniProtKB-KW"/>
</dbReference>
<dbReference type="HAMAP" id="MF_01328_B">
    <property type="entry name" value="Ribosomal_uL4_B"/>
    <property type="match status" value="1"/>
</dbReference>
<dbReference type="GO" id="GO:0006412">
    <property type="term" value="P:translation"/>
    <property type="evidence" value="ECO:0007669"/>
    <property type="project" value="UniProtKB-UniRule"/>
</dbReference>
<comment type="subunit">
    <text evidence="2 6">Part of the 50S ribosomal subunit.</text>
</comment>
<evidence type="ECO:0000256" key="6">
    <source>
        <dbReference type="HAMAP-Rule" id="MF_01328"/>
    </source>
</evidence>
<comment type="function">
    <text evidence="6">One of the primary rRNA binding proteins, this protein initially binds near the 5'-end of the 23S rRNA. It is important during the early stages of 50S assembly. It makes multiple contacts with different domains of the 23S rRNA in the assembled 50S subunit and ribosome.</text>
</comment>
<accession>A0A1W1USD5</accession>
<evidence type="ECO:0000313" key="8">
    <source>
        <dbReference type="EMBL" id="SMB84007.1"/>
    </source>
</evidence>
<name>A0A1W1USD5_DESTI</name>
<keyword evidence="6" id="KW-0699">rRNA-binding</keyword>
<evidence type="ECO:0000256" key="5">
    <source>
        <dbReference type="ARBA" id="ARBA00035244"/>
    </source>
</evidence>
<dbReference type="NCBIfam" id="TIGR03953">
    <property type="entry name" value="rplD_bact"/>
    <property type="match status" value="1"/>
</dbReference>
<dbReference type="GO" id="GO:0019843">
    <property type="term" value="F:rRNA binding"/>
    <property type="evidence" value="ECO:0007669"/>
    <property type="project" value="UniProtKB-UniRule"/>
</dbReference>
<dbReference type="PANTHER" id="PTHR10746:SF6">
    <property type="entry name" value="LARGE RIBOSOMAL SUBUNIT PROTEIN UL4M"/>
    <property type="match status" value="1"/>
</dbReference>
<dbReference type="OrthoDB" id="9803201at2"/>
<dbReference type="InterPro" id="IPR023574">
    <property type="entry name" value="Ribosomal_uL4_dom_sf"/>
</dbReference>
<keyword evidence="4 6" id="KW-0687">Ribonucleoprotein</keyword>
<dbReference type="PANTHER" id="PTHR10746">
    <property type="entry name" value="50S RIBOSOMAL PROTEIN L4"/>
    <property type="match status" value="1"/>
</dbReference>
<dbReference type="SUPFAM" id="SSF52166">
    <property type="entry name" value="Ribosomal protein L4"/>
    <property type="match status" value="1"/>
</dbReference>
<dbReference type="STRING" id="656914.SAMN00017405_1102"/>
<protein>
    <recommendedName>
        <fullName evidence="5 6">Large ribosomal subunit protein uL4</fullName>
    </recommendedName>
</protein>
<evidence type="ECO:0000256" key="2">
    <source>
        <dbReference type="ARBA" id="ARBA00011838"/>
    </source>
</evidence>
<keyword evidence="9" id="KW-1185">Reference proteome</keyword>
<gene>
    <name evidence="6" type="primary">rplD</name>
    <name evidence="8" type="ORF">SAMN00017405_1102</name>
</gene>
<dbReference type="GO" id="GO:0003735">
    <property type="term" value="F:structural constituent of ribosome"/>
    <property type="evidence" value="ECO:0007669"/>
    <property type="project" value="InterPro"/>
</dbReference>
<organism evidence="8 9">
    <name type="scientific">Desulfonispora thiosulfatigenes DSM 11270</name>
    <dbReference type="NCBI Taxonomy" id="656914"/>
    <lineage>
        <taxon>Bacteria</taxon>
        <taxon>Bacillati</taxon>
        <taxon>Bacillota</taxon>
        <taxon>Clostridia</taxon>
        <taxon>Eubacteriales</taxon>
        <taxon>Peptococcaceae</taxon>
        <taxon>Desulfonispora</taxon>
    </lineage>
</organism>